<dbReference type="Proteomes" id="UP001152320">
    <property type="component" value="Chromosome 13"/>
</dbReference>
<evidence type="ECO:0000313" key="1">
    <source>
        <dbReference type="EMBL" id="KAJ8030196.1"/>
    </source>
</evidence>
<keyword evidence="2" id="KW-1185">Reference proteome</keyword>
<comment type="caution">
    <text evidence="1">The sequence shown here is derived from an EMBL/GenBank/DDBJ whole genome shotgun (WGS) entry which is preliminary data.</text>
</comment>
<reference evidence="1" key="1">
    <citation type="submission" date="2021-10" db="EMBL/GenBank/DDBJ databases">
        <title>Tropical sea cucumber genome reveals ecological adaptation and Cuvierian tubules defense mechanism.</title>
        <authorList>
            <person name="Chen T."/>
        </authorList>
    </citation>
    <scope>NUCLEOTIDE SEQUENCE</scope>
    <source>
        <strain evidence="1">Nanhai2018</strain>
        <tissue evidence="1">Muscle</tissue>
    </source>
</reference>
<gene>
    <name evidence="1" type="ORF">HOLleu_26530</name>
</gene>
<dbReference type="AlphaFoldDB" id="A0A9Q1H2W5"/>
<accession>A0A9Q1H2W5</accession>
<proteinExistence type="predicted"/>
<protein>
    <submittedName>
        <fullName evidence="1">Uncharacterized protein</fullName>
    </submittedName>
</protein>
<evidence type="ECO:0000313" key="2">
    <source>
        <dbReference type="Proteomes" id="UP001152320"/>
    </source>
</evidence>
<sequence length="50" mass="5912">MQKWERMKCSWKGLKCRVGRGLTTDLGENLKHCTLLPQLYNLLKIFQGKF</sequence>
<organism evidence="1 2">
    <name type="scientific">Holothuria leucospilota</name>
    <name type="common">Black long sea cucumber</name>
    <name type="synonym">Mertensiothuria leucospilota</name>
    <dbReference type="NCBI Taxonomy" id="206669"/>
    <lineage>
        <taxon>Eukaryota</taxon>
        <taxon>Metazoa</taxon>
        <taxon>Echinodermata</taxon>
        <taxon>Eleutherozoa</taxon>
        <taxon>Echinozoa</taxon>
        <taxon>Holothuroidea</taxon>
        <taxon>Aspidochirotacea</taxon>
        <taxon>Aspidochirotida</taxon>
        <taxon>Holothuriidae</taxon>
        <taxon>Holothuria</taxon>
    </lineage>
</organism>
<name>A0A9Q1H2W5_HOLLE</name>
<dbReference type="EMBL" id="JAIZAY010000013">
    <property type="protein sequence ID" value="KAJ8030196.1"/>
    <property type="molecule type" value="Genomic_DNA"/>
</dbReference>